<feature type="region of interest" description="Disordered" evidence="1">
    <location>
        <begin position="1"/>
        <end position="40"/>
    </location>
</feature>
<proteinExistence type="predicted"/>
<dbReference type="InterPro" id="IPR058240">
    <property type="entry name" value="rSAM_sf"/>
</dbReference>
<dbReference type="Proteomes" id="UP000533905">
    <property type="component" value="Unassembled WGS sequence"/>
</dbReference>
<comment type="caution">
    <text evidence="2">The sequence shown here is derived from an EMBL/GenBank/DDBJ whole genome shotgun (WGS) entry which is preliminary data.</text>
</comment>
<organism evidence="2 3">
    <name type="scientific">Telluria aromaticivorans</name>
    <dbReference type="NCBI Taxonomy" id="2725995"/>
    <lineage>
        <taxon>Bacteria</taxon>
        <taxon>Pseudomonadati</taxon>
        <taxon>Pseudomonadota</taxon>
        <taxon>Betaproteobacteria</taxon>
        <taxon>Burkholderiales</taxon>
        <taxon>Oxalobacteraceae</taxon>
        <taxon>Telluria group</taxon>
        <taxon>Telluria</taxon>
    </lineage>
</organism>
<evidence type="ECO:0000256" key="1">
    <source>
        <dbReference type="SAM" id="MobiDB-lite"/>
    </source>
</evidence>
<dbReference type="AlphaFoldDB" id="A0A7Y2NYE0"/>
<gene>
    <name evidence="2" type="ORF">HGB41_02900</name>
</gene>
<sequence>MHADTYPGVAHKPLAPSLPPSPPAATSSAPRDASGDPDSACLDAVAGLPLRSARPLALHLHIPSFDDMPVPVFGGLPTYLAYLKREAALFAGMNEVGQLRFDGVSPASLSAAQVDSLMTHLRRHFRFVADEAGEFEVRADARGTSPERIRLLRRLGFNCISLDVGDDGAAPARVRGVAAAARAAGFRSLRVVFAYGLPGQGVDLLRRMLATIIGAGPSRVALQLHGGAMPAGAIAQRMRRHCIDQLGAAGYAGIGGDSFALPGDDLAQARRQAAARPSVSGIALQAAPRVVGCGVSAVGIVGALRSLNVAAPGDYYALLDRHELPVAGGAHQMVAA</sequence>
<keyword evidence="3" id="KW-1185">Reference proteome</keyword>
<dbReference type="SUPFAM" id="SSF102114">
    <property type="entry name" value="Radical SAM enzymes"/>
    <property type="match status" value="1"/>
</dbReference>
<name>A0A7Y2NYE0_9BURK</name>
<accession>A0A7Y2NYE0</accession>
<dbReference type="EMBL" id="JABAIV010000001">
    <property type="protein sequence ID" value="NNG21958.1"/>
    <property type="molecule type" value="Genomic_DNA"/>
</dbReference>
<protein>
    <submittedName>
        <fullName evidence="2">Uncharacterized protein</fullName>
    </submittedName>
</protein>
<reference evidence="2 3" key="1">
    <citation type="submission" date="2020-04" db="EMBL/GenBank/DDBJ databases">
        <title>Massilia sp. nov., a cold adapted bacteria isolated from Arctic soil.</title>
        <authorList>
            <person name="Son J."/>
            <person name="Ka J.-O."/>
        </authorList>
    </citation>
    <scope>NUCLEOTIDE SEQUENCE [LARGE SCALE GENOMIC DNA]</scope>
    <source>
        <strain evidence="2 3">ML15P13</strain>
    </source>
</reference>
<dbReference type="RefSeq" id="WP_171080896.1">
    <property type="nucleotide sequence ID" value="NZ_JABAIV010000001.1"/>
</dbReference>
<evidence type="ECO:0000313" key="2">
    <source>
        <dbReference type="EMBL" id="NNG21958.1"/>
    </source>
</evidence>
<evidence type="ECO:0000313" key="3">
    <source>
        <dbReference type="Proteomes" id="UP000533905"/>
    </source>
</evidence>